<keyword evidence="2 6" id="KW-0812">Transmembrane</keyword>
<evidence type="ECO:0000259" key="7">
    <source>
        <dbReference type="Pfam" id="PF02656"/>
    </source>
</evidence>
<comment type="caution">
    <text evidence="8">The sequence shown here is derived from an EMBL/GenBank/DDBJ whole genome shotgun (WGS) entry which is preliminary data.</text>
</comment>
<sequence length="226" mass="24776">MGTNIRHRRTCTLLELTRTNVKVPWAPQASAGADVEGAAMRAASQSTMTVSESSLSIASRTALSRLSLVSASGASVKRNQEGAGEKDDGRQQQQQPCDAKATPAGPRLPYMPAKRRKLMVPTVHFANERTFLGWTHYALFLLNGATAVVRFGAGSPAMQLLRLLGVGVSVCAIGFLFVGLYVRERRRIKISWNPRQERMDSVLPLFVILFTVSFAVAVNWYAVYAY</sequence>
<keyword evidence="4 6" id="KW-0472">Membrane</keyword>
<dbReference type="Proteomes" id="UP000673691">
    <property type="component" value="Unassembled WGS sequence"/>
</dbReference>
<feature type="compositionally biased region" description="Basic and acidic residues" evidence="5">
    <location>
        <begin position="78"/>
        <end position="90"/>
    </location>
</feature>
<evidence type="ECO:0000313" key="8">
    <source>
        <dbReference type="EMBL" id="KAG5460701.1"/>
    </source>
</evidence>
<dbReference type="EMBL" id="JAEFCI010004838">
    <property type="protein sequence ID" value="KAG5460701.1"/>
    <property type="molecule type" value="Genomic_DNA"/>
</dbReference>
<evidence type="ECO:0000256" key="3">
    <source>
        <dbReference type="ARBA" id="ARBA00022989"/>
    </source>
</evidence>
<feature type="transmembrane region" description="Helical" evidence="6">
    <location>
        <begin position="202"/>
        <end position="223"/>
    </location>
</feature>
<feature type="region of interest" description="Disordered" evidence="5">
    <location>
        <begin position="74"/>
        <end position="108"/>
    </location>
</feature>
<protein>
    <recommendedName>
        <fullName evidence="7">DUF202 domain-containing protein</fullName>
    </recommendedName>
</protein>
<comment type="subcellular location">
    <subcellularLocation>
        <location evidence="1">Endomembrane system</location>
        <topology evidence="1">Multi-pass membrane protein</topology>
    </subcellularLocation>
</comment>
<evidence type="ECO:0000313" key="9">
    <source>
        <dbReference type="Proteomes" id="UP000673691"/>
    </source>
</evidence>
<organism evidence="8 9">
    <name type="scientific">Olpidium bornovanus</name>
    <dbReference type="NCBI Taxonomy" id="278681"/>
    <lineage>
        <taxon>Eukaryota</taxon>
        <taxon>Fungi</taxon>
        <taxon>Fungi incertae sedis</taxon>
        <taxon>Olpidiomycota</taxon>
        <taxon>Olpidiomycotina</taxon>
        <taxon>Olpidiomycetes</taxon>
        <taxon>Olpidiales</taxon>
        <taxon>Olpidiaceae</taxon>
        <taxon>Olpidium</taxon>
    </lineage>
</organism>
<feature type="domain" description="DUF202" evidence="7">
    <location>
        <begin position="123"/>
        <end position="186"/>
    </location>
</feature>
<dbReference type="GO" id="GO:0012505">
    <property type="term" value="C:endomembrane system"/>
    <property type="evidence" value="ECO:0007669"/>
    <property type="project" value="UniProtKB-SubCell"/>
</dbReference>
<accession>A0A8H8DJM1</accession>
<evidence type="ECO:0000256" key="1">
    <source>
        <dbReference type="ARBA" id="ARBA00004127"/>
    </source>
</evidence>
<feature type="transmembrane region" description="Helical" evidence="6">
    <location>
        <begin position="159"/>
        <end position="182"/>
    </location>
</feature>
<proteinExistence type="predicted"/>
<dbReference type="Pfam" id="PF02656">
    <property type="entry name" value="DUF202"/>
    <property type="match status" value="1"/>
</dbReference>
<evidence type="ECO:0000256" key="6">
    <source>
        <dbReference type="SAM" id="Phobius"/>
    </source>
</evidence>
<dbReference type="InterPro" id="IPR003807">
    <property type="entry name" value="DUF202"/>
</dbReference>
<evidence type="ECO:0000256" key="4">
    <source>
        <dbReference type="ARBA" id="ARBA00023136"/>
    </source>
</evidence>
<feature type="transmembrane region" description="Helical" evidence="6">
    <location>
        <begin position="134"/>
        <end position="153"/>
    </location>
</feature>
<keyword evidence="3 6" id="KW-1133">Transmembrane helix</keyword>
<evidence type="ECO:0000256" key="2">
    <source>
        <dbReference type="ARBA" id="ARBA00022692"/>
    </source>
</evidence>
<reference evidence="8 9" key="1">
    <citation type="journal article" name="Sci. Rep.">
        <title>Genome-scale phylogenetic analyses confirm Olpidium as the closest living zoosporic fungus to the non-flagellated, terrestrial fungi.</title>
        <authorList>
            <person name="Chang Y."/>
            <person name="Rochon D."/>
            <person name="Sekimoto S."/>
            <person name="Wang Y."/>
            <person name="Chovatia M."/>
            <person name="Sandor L."/>
            <person name="Salamov A."/>
            <person name="Grigoriev I.V."/>
            <person name="Stajich J.E."/>
            <person name="Spatafora J.W."/>
        </authorList>
    </citation>
    <scope>NUCLEOTIDE SEQUENCE [LARGE SCALE GENOMIC DNA]</scope>
    <source>
        <strain evidence="8">S191</strain>
    </source>
</reference>
<keyword evidence="9" id="KW-1185">Reference proteome</keyword>
<name>A0A8H8DJM1_9FUNG</name>
<gene>
    <name evidence="8" type="ORF">BJ554DRAFT_7212</name>
</gene>
<dbReference type="AlphaFoldDB" id="A0A8H8DJM1"/>
<evidence type="ECO:0000256" key="5">
    <source>
        <dbReference type="SAM" id="MobiDB-lite"/>
    </source>
</evidence>